<dbReference type="Pfam" id="PF09791">
    <property type="entry name" value="Oxidored-like"/>
    <property type="match status" value="1"/>
</dbReference>
<dbReference type="Proteomes" id="UP000294692">
    <property type="component" value="Unassembled WGS sequence"/>
</dbReference>
<dbReference type="RefSeq" id="WP_132477187.1">
    <property type="nucleotide sequence ID" value="NZ_JBHRVM010000001.1"/>
</dbReference>
<evidence type="ECO:0000259" key="2">
    <source>
        <dbReference type="Pfam" id="PF09791"/>
    </source>
</evidence>
<sequence length="71" mass="7693">MAETDMPDGPRPVPPEPPGPNECCESGCDPCVHDLYADALREYRAALSAWEKRRAGAAAPPRRDADPTDKT</sequence>
<evidence type="ECO:0000313" key="3">
    <source>
        <dbReference type="EMBL" id="TCU98532.1"/>
    </source>
</evidence>
<dbReference type="PANTHER" id="PTHR21193">
    <property type="entry name" value="OXIDOREDUCTASE-LIKE DOMAIN-CONTAINING PROTEIN 1"/>
    <property type="match status" value="1"/>
</dbReference>
<name>A0A4R3V4N3_9BURK</name>
<gene>
    <name evidence="3" type="ORF">EV686_105233</name>
</gene>
<feature type="compositionally biased region" description="Pro residues" evidence="1">
    <location>
        <begin position="9"/>
        <end position="20"/>
    </location>
</feature>
<keyword evidence="4" id="KW-1185">Reference proteome</keyword>
<dbReference type="AlphaFoldDB" id="A0A4R3V4N3"/>
<dbReference type="InterPro" id="IPR039251">
    <property type="entry name" value="OXLD1"/>
</dbReference>
<evidence type="ECO:0000256" key="1">
    <source>
        <dbReference type="SAM" id="MobiDB-lite"/>
    </source>
</evidence>
<reference evidence="3 4" key="1">
    <citation type="submission" date="2019-03" db="EMBL/GenBank/DDBJ databases">
        <title>Genomic Encyclopedia of Type Strains, Phase IV (KMG-IV): sequencing the most valuable type-strain genomes for metagenomic binning, comparative biology and taxonomic classification.</title>
        <authorList>
            <person name="Goeker M."/>
        </authorList>
    </citation>
    <scope>NUCLEOTIDE SEQUENCE [LARGE SCALE GENOMIC DNA]</scope>
    <source>
        <strain evidence="3 4">DSM 100048</strain>
    </source>
</reference>
<feature type="compositionally biased region" description="Basic and acidic residues" evidence="1">
    <location>
        <begin position="61"/>
        <end position="71"/>
    </location>
</feature>
<dbReference type="InterPro" id="IPR019180">
    <property type="entry name" value="Oxidoreductase-like_N"/>
</dbReference>
<proteinExistence type="predicted"/>
<feature type="region of interest" description="Disordered" evidence="1">
    <location>
        <begin position="52"/>
        <end position="71"/>
    </location>
</feature>
<protein>
    <submittedName>
        <fullName evidence="3">Oxidoreductase family protein</fullName>
    </submittedName>
</protein>
<evidence type="ECO:0000313" key="4">
    <source>
        <dbReference type="Proteomes" id="UP000294692"/>
    </source>
</evidence>
<organism evidence="3 4">
    <name type="scientific">Paracandidimonas soli</name>
    <dbReference type="NCBI Taxonomy" id="1917182"/>
    <lineage>
        <taxon>Bacteria</taxon>
        <taxon>Pseudomonadati</taxon>
        <taxon>Pseudomonadota</taxon>
        <taxon>Betaproteobacteria</taxon>
        <taxon>Burkholderiales</taxon>
        <taxon>Alcaligenaceae</taxon>
        <taxon>Paracandidimonas</taxon>
    </lineage>
</organism>
<dbReference type="PANTHER" id="PTHR21193:SF3">
    <property type="entry name" value="OXIDOREDUCTASE-LIKE DOMAIN-CONTAINING PROTEIN 1"/>
    <property type="match status" value="1"/>
</dbReference>
<feature type="domain" description="Oxidoreductase-like" evidence="2">
    <location>
        <begin position="13"/>
        <end position="51"/>
    </location>
</feature>
<feature type="region of interest" description="Disordered" evidence="1">
    <location>
        <begin position="1"/>
        <end position="22"/>
    </location>
</feature>
<dbReference type="EMBL" id="SMBX01000005">
    <property type="protein sequence ID" value="TCU98532.1"/>
    <property type="molecule type" value="Genomic_DNA"/>
</dbReference>
<comment type="caution">
    <text evidence="3">The sequence shown here is derived from an EMBL/GenBank/DDBJ whole genome shotgun (WGS) entry which is preliminary data.</text>
</comment>
<accession>A0A4R3V4N3</accession>